<feature type="domain" description="Carrier" evidence="13">
    <location>
        <begin position="3745"/>
        <end position="3823"/>
    </location>
</feature>
<dbReference type="InterPro" id="IPR042104">
    <property type="entry name" value="PKS_dehydratase_sf"/>
</dbReference>
<feature type="active site" description="Proton acceptor; for dehydratase activity" evidence="11">
    <location>
        <position position="997"/>
    </location>
</feature>
<dbReference type="SUPFAM" id="SSF56801">
    <property type="entry name" value="Acetyl-CoA synthetase-like"/>
    <property type="match status" value="1"/>
</dbReference>
<dbReference type="InterPro" id="IPR016039">
    <property type="entry name" value="Thiolase-like"/>
</dbReference>
<feature type="compositionally biased region" description="Low complexity" evidence="12">
    <location>
        <begin position="2660"/>
        <end position="2686"/>
    </location>
</feature>
<dbReference type="CDD" id="cd05930">
    <property type="entry name" value="A_NRPS"/>
    <property type="match status" value="1"/>
</dbReference>
<dbReference type="OrthoDB" id="329835at2759"/>
<dbReference type="CDD" id="cd19532">
    <property type="entry name" value="C_PKS-NRPS"/>
    <property type="match status" value="1"/>
</dbReference>
<dbReference type="Gene3D" id="1.10.1200.10">
    <property type="entry name" value="ACP-like"/>
    <property type="match status" value="1"/>
</dbReference>
<dbReference type="PROSITE" id="PS00606">
    <property type="entry name" value="KS3_1"/>
    <property type="match status" value="1"/>
</dbReference>
<dbReference type="GO" id="GO:0006633">
    <property type="term" value="P:fatty acid biosynthetic process"/>
    <property type="evidence" value="ECO:0007669"/>
    <property type="project" value="InterPro"/>
</dbReference>
<dbReference type="InterPro" id="IPR006162">
    <property type="entry name" value="Ppantetheine_attach_site"/>
</dbReference>
<feature type="region of interest" description="C-terminal hotdog fold" evidence="11">
    <location>
        <begin position="1125"/>
        <end position="1282"/>
    </location>
</feature>
<dbReference type="PANTHER" id="PTHR43775">
    <property type="entry name" value="FATTY ACID SYNTHASE"/>
    <property type="match status" value="1"/>
</dbReference>
<dbReference type="InterPro" id="IPR018201">
    <property type="entry name" value="Ketoacyl_synth_AS"/>
</dbReference>
<keyword evidence="8" id="KW-0521">NADP</keyword>
<dbReference type="InterPro" id="IPR029063">
    <property type="entry name" value="SAM-dependent_MTases_sf"/>
</dbReference>
<dbReference type="Pfam" id="PF21089">
    <property type="entry name" value="PKS_DH_N"/>
    <property type="match status" value="1"/>
</dbReference>
<dbReference type="Pfam" id="PF00501">
    <property type="entry name" value="AMP-binding"/>
    <property type="match status" value="1"/>
</dbReference>
<dbReference type="Gene3D" id="3.40.50.720">
    <property type="entry name" value="NAD(P)-binding Rossmann-like Domain"/>
    <property type="match status" value="2"/>
</dbReference>
<keyword evidence="9" id="KW-0511">Multifunctional enzyme</keyword>
<dbReference type="GO" id="GO:0004312">
    <property type="term" value="F:fatty acid synthase activity"/>
    <property type="evidence" value="ECO:0007669"/>
    <property type="project" value="TreeGrafter"/>
</dbReference>
<feature type="compositionally biased region" description="Polar residues" evidence="12">
    <location>
        <begin position="2458"/>
        <end position="2477"/>
    </location>
</feature>
<dbReference type="Gene3D" id="3.40.47.10">
    <property type="match status" value="1"/>
</dbReference>
<evidence type="ECO:0000256" key="7">
    <source>
        <dbReference type="ARBA" id="ARBA00022737"/>
    </source>
</evidence>
<comment type="caution">
    <text evidence="16">The sequence shown here is derived from an EMBL/GenBank/DDBJ whole genome shotgun (WGS) entry which is preliminary data.</text>
</comment>
<dbReference type="SMART" id="SM00827">
    <property type="entry name" value="PKS_AT"/>
    <property type="match status" value="1"/>
</dbReference>
<proteinExistence type="inferred from homology"/>
<comment type="pathway">
    <text evidence="1">Mycotoxin biosynthesis.</text>
</comment>
<dbReference type="PROSITE" id="PS50075">
    <property type="entry name" value="CARRIER"/>
    <property type="match status" value="2"/>
</dbReference>
<evidence type="ECO:0000256" key="5">
    <source>
        <dbReference type="ARBA" id="ARBA00022679"/>
    </source>
</evidence>
<feature type="domain" description="Carrier" evidence="13">
    <location>
        <begin position="2488"/>
        <end position="2567"/>
    </location>
</feature>
<evidence type="ECO:0000256" key="8">
    <source>
        <dbReference type="ARBA" id="ARBA00022857"/>
    </source>
</evidence>
<dbReference type="SMR" id="A0A364MYN9"/>
<dbReference type="InterPro" id="IPR020845">
    <property type="entry name" value="AMP-binding_CS"/>
</dbReference>
<dbReference type="InterPro" id="IPR016036">
    <property type="entry name" value="Malonyl_transacylase_ACP-bd"/>
</dbReference>
<dbReference type="InterPro" id="IPR014043">
    <property type="entry name" value="Acyl_transferase_dom"/>
</dbReference>
<dbReference type="FunFam" id="3.40.47.10:FF:000019">
    <property type="entry name" value="Polyketide synthase type I"/>
    <property type="match status" value="1"/>
</dbReference>
<dbReference type="Gene3D" id="3.30.300.30">
    <property type="match status" value="1"/>
</dbReference>
<evidence type="ECO:0000313" key="16">
    <source>
        <dbReference type="EMBL" id="RAR07187.1"/>
    </source>
</evidence>
<dbReference type="STRING" id="183478.A0A364MYN9"/>
<keyword evidence="7" id="KW-0677">Repeat</keyword>
<dbReference type="SUPFAM" id="SSF53335">
    <property type="entry name" value="S-adenosyl-L-methionine-dependent methyltransferases"/>
    <property type="match status" value="1"/>
</dbReference>
<dbReference type="InterPro" id="IPR049900">
    <property type="entry name" value="PKS_mFAS_DH"/>
</dbReference>
<dbReference type="SUPFAM" id="SSF52151">
    <property type="entry name" value="FabD/lysophospholipase-like"/>
    <property type="match status" value="1"/>
</dbReference>
<evidence type="ECO:0000256" key="6">
    <source>
        <dbReference type="ARBA" id="ARBA00022691"/>
    </source>
</evidence>
<evidence type="ECO:0000259" key="14">
    <source>
        <dbReference type="PROSITE" id="PS52004"/>
    </source>
</evidence>
<dbReference type="Gene3D" id="3.30.559.30">
    <property type="entry name" value="Nonribosomal peptide synthetase, condensation domain"/>
    <property type="match status" value="1"/>
</dbReference>
<dbReference type="InterPro" id="IPR042099">
    <property type="entry name" value="ANL_N_sf"/>
</dbReference>
<keyword evidence="2" id="KW-0596">Phosphopantetheine</keyword>
<dbReference type="Gene3D" id="3.10.129.110">
    <property type="entry name" value="Polyketide synthase dehydratase"/>
    <property type="match status" value="1"/>
</dbReference>
<accession>A0A364MYN9</accession>
<evidence type="ECO:0000256" key="9">
    <source>
        <dbReference type="ARBA" id="ARBA00023268"/>
    </source>
</evidence>
<keyword evidence="4" id="KW-0436">Ligase</keyword>
<dbReference type="PROSITE" id="PS00012">
    <property type="entry name" value="PHOSPHOPANTETHEINE"/>
    <property type="match status" value="1"/>
</dbReference>
<dbReference type="Proteomes" id="UP000249619">
    <property type="component" value="Unassembled WGS sequence"/>
</dbReference>
<dbReference type="SMART" id="SM00822">
    <property type="entry name" value="PKS_KR"/>
    <property type="match status" value="1"/>
</dbReference>
<feature type="region of interest" description="Disordered" evidence="12">
    <location>
        <begin position="2458"/>
        <end position="2479"/>
    </location>
</feature>
<dbReference type="InterPro" id="IPR014031">
    <property type="entry name" value="Ketoacyl_synth_C"/>
</dbReference>
<gene>
    <name evidence="16" type="ORF">DDE83_006624</name>
</gene>
<evidence type="ECO:0000259" key="13">
    <source>
        <dbReference type="PROSITE" id="PS50075"/>
    </source>
</evidence>
<dbReference type="Pfam" id="PF00550">
    <property type="entry name" value="PP-binding"/>
    <property type="match status" value="2"/>
</dbReference>
<organism evidence="16 17">
    <name type="scientific">Stemphylium lycopersici</name>
    <name type="common">Tomato gray leaf spot disease fungus</name>
    <name type="synonym">Thyrospora lycopersici</name>
    <dbReference type="NCBI Taxonomy" id="183478"/>
    <lineage>
        <taxon>Eukaryota</taxon>
        <taxon>Fungi</taxon>
        <taxon>Dikarya</taxon>
        <taxon>Ascomycota</taxon>
        <taxon>Pezizomycotina</taxon>
        <taxon>Dothideomycetes</taxon>
        <taxon>Pleosporomycetidae</taxon>
        <taxon>Pleosporales</taxon>
        <taxon>Pleosporineae</taxon>
        <taxon>Pleosporaceae</taxon>
        <taxon>Stemphylium</taxon>
    </lineage>
</organism>
<evidence type="ECO:0000256" key="2">
    <source>
        <dbReference type="ARBA" id="ARBA00022450"/>
    </source>
</evidence>
<dbReference type="EMBL" id="QGDH01000104">
    <property type="protein sequence ID" value="RAR07187.1"/>
    <property type="molecule type" value="Genomic_DNA"/>
</dbReference>
<dbReference type="InterPro" id="IPR050091">
    <property type="entry name" value="PKS_NRPS_Biosynth_Enz"/>
</dbReference>
<dbReference type="InterPro" id="IPR032821">
    <property type="entry name" value="PKS_assoc"/>
</dbReference>
<dbReference type="SMART" id="SM00825">
    <property type="entry name" value="PKS_KS"/>
    <property type="match status" value="1"/>
</dbReference>
<dbReference type="InterPro" id="IPR000873">
    <property type="entry name" value="AMP-dep_synth/lig_dom"/>
</dbReference>
<feature type="compositionally biased region" description="Polar residues" evidence="12">
    <location>
        <begin position="2687"/>
        <end position="2703"/>
    </location>
</feature>
<keyword evidence="3" id="KW-0597">Phosphoprotein</keyword>
<dbReference type="PROSITE" id="PS52004">
    <property type="entry name" value="KS3_2"/>
    <property type="match status" value="1"/>
</dbReference>
<dbReference type="SUPFAM" id="SSF52777">
    <property type="entry name" value="CoA-dependent acyltransferases"/>
    <property type="match status" value="2"/>
</dbReference>
<dbReference type="Pfam" id="PF00698">
    <property type="entry name" value="Acyl_transf_1"/>
    <property type="match status" value="1"/>
</dbReference>
<dbReference type="InterPro" id="IPR013968">
    <property type="entry name" value="PKS_KR"/>
</dbReference>
<dbReference type="InterPro" id="IPR036291">
    <property type="entry name" value="NAD(P)-bd_dom_sf"/>
</dbReference>
<dbReference type="InterPro" id="IPR020806">
    <property type="entry name" value="PKS_PP-bd"/>
</dbReference>
<feature type="region of interest" description="Disordered" evidence="12">
    <location>
        <begin position="2642"/>
        <end position="2723"/>
    </location>
</feature>
<evidence type="ECO:0000256" key="1">
    <source>
        <dbReference type="ARBA" id="ARBA00004685"/>
    </source>
</evidence>
<evidence type="ECO:0000313" key="17">
    <source>
        <dbReference type="Proteomes" id="UP000249619"/>
    </source>
</evidence>
<dbReference type="SUPFAM" id="SSF51735">
    <property type="entry name" value="NAD(P)-binding Rossmann-fold domains"/>
    <property type="match status" value="2"/>
</dbReference>
<dbReference type="InterPro" id="IPR001227">
    <property type="entry name" value="Ac_transferase_dom_sf"/>
</dbReference>
<dbReference type="Pfam" id="PF07993">
    <property type="entry name" value="NAD_binding_4"/>
    <property type="match status" value="1"/>
</dbReference>
<comment type="similarity">
    <text evidence="10">Belongs to the NRP synthetase family.</text>
</comment>
<dbReference type="SUPFAM" id="SSF55048">
    <property type="entry name" value="Probable ACP-binding domain of malonyl-CoA ACP transacylase"/>
    <property type="match status" value="1"/>
</dbReference>
<dbReference type="InterPro" id="IPR057326">
    <property type="entry name" value="KR_dom"/>
</dbReference>
<dbReference type="GO" id="GO:0004315">
    <property type="term" value="F:3-oxoacyl-[acyl-carrier-protein] synthase activity"/>
    <property type="evidence" value="ECO:0007669"/>
    <property type="project" value="InterPro"/>
</dbReference>
<dbReference type="InterPro" id="IPR023213">
    <property type="entry name" value="CAT-like_dom_sf"/>
</dbReference>
<evidence type="ECO:0000259" key="15">
    <source>
        <dbReference type="PROSITE" id="PS52019"/>
    </source>
</evidence>
<keyword evidence="17" id="KW-1185">Reference proteome</keyword>
<dbReference type="InterPro" id="IPR036736">
    <property type="entry name" value="ACP-like_sf"/>
</dbReference>
<dbReference type="PROSITE" id="PS52019">
    <property type="entry name" value="PKS_MFAS_DH"/>
    <property type="match status" value="1"/>
</dbReference>
<feature type="active site" description="Proton donor; for dehydratase activity" evidence="11">
    <location>
        <position position="1188"/>
    </location>
</feature>
<evidence type="ECO:0000256" key="10">
    <source>
        <dbReference type="ARBA" id="ARBA00029454"/>
    </source>
</evidence>
<dbReference type="InterPro" id="IPR009081">
    <property type="entry name" value="PP-bd_ACP"/>
</dbReference>
<dbReference type="Pfam" id="PF02801">
    <property type="entry name" value="Ketoacyl-synt_C"/>
    <property type="match status" value="1"/>
</dbReference>
<sequence length="4199" mass="457038">MSSFSSTDEPIAIIGTSCRFPGGCNTPSKLWELLREPRDVVRRFDAKRFNLERFYHPDGETHGATDVKGKSYLLEEDNRLFDAGFFAISPVEAAGMDPQQRLLLETTYEACESAGITLEQLRGSLTSVHVGVMTNDYAVIQARDTETLPKYNATGTANSILSNRVSYVFDLKGPSATVDTACSSSLVALHHAVQGLRSGDSTMAVVGGTNLILEPTPYIAESKLHMLSPDSQSRMWDKTANGYARGEGIASLLLKPLSAAQRDGDPIEGVIRATGVNSDGMSPGITMPFAPSQAALIRHVYRRAGLDPMRDPPQYFECHGTGTQAGDPVEARAVFEAFYQDEETGEAKKEPQTMHVGSVKTVIGHLEGCAGLAGVIKVLLALKHQTIPPNMHFNELNPKITPYYGTGALVIPTRPLPWPKPPAGSAMRASVNSFGFGGTNAHVIIESLPGKEADSHVAGQDIGSGVVGPLLLSASSGPALLRNVQAHLAHLQANEDIGLEDVSWVLQTRRTTHRVRASFAGATRQQLLDSMAQFVEKHTKVGTKGGDIGNVARLLQPKEAPGTLGIFTGQGAQWATMGGELLHASPLFRQSLEACEAVLRDGLLPGDAPEWTLIEELTKEKKQSRVSEAGVSQPLCTALQVALVDMLAAAGVKLDAVVGHSSGEIAATYAAGIISRRAAMQIAYYRGLYAPLCRGAGGQRGGMLAVGLSMEAAKRFCHQPAYDGRLVVAASNGPQSCTLSGDVDAVVEAKEQLDSEQTFARQLHVDTAYHSHHMEACADSYLRSLVACDIEVKPPKPECVWNSSVRGDTRLLRCGGDLDSLKGPYWVANMVQTVKFSQAVESSIWHGGPWDLAVEIGPHAALKGPTEQTLKAAYGSAARYTSLLQRNVNDVAAFQTAIGLIWSQLGPSHIDFAGYRNSFYECPPPCPLLSPILSRLPTYSWDHDKVYWRESRTSARHRTSRHGGHELLGRRVADDNERELRWRNVLKLGEMPWLRGHDVLGQVLLPGAAYVSLAAEAAQDLAATTAPGLSIQQISVEHVDLLRPLVVPDNKDGVETLFTAHVISAATRAAAARPVVHARFAYYVCQNEAAGAMIHTCSGTLTIYLNRASDDASILPCRPPVPENVVHVEREPVYDMFRAIGLNYTGAFDAITNSQRCLGYAAATAVWPSDSPASRSHSQYVLHPAILDVAFQSLFIAHVHPSTRKLTSALLPSHIDRVTINVNVPRHADDEAVTKCNFDAWVVSSTPTRLDGDITIYDAPSDYPFVQVEGLCTRSAGGGQSASLDKHIFLKTVHGHDVSLGGLVLPSRDSVKDAHVLRANVAVERLTLFYMQRALDDIKPQERSTLSPSDQRTLEAFEQHVEAVRQNESPFLNREWLSDEEHRVLVDRVVDNEHPDPDSLELKLVHAVGAQLPQLIRGHKQVHDISYKPQEEDEPLELNKYLPLVSQLTSHAIGQLLKQITFKFPRCNMLEISPRLGGTTVTQSILDAVGNQYDSYTYTHTSSNAFPIAAAELADRERIMYKALDLGTDLEKQGFSPNAYHVVIAAHISSTHSTSKMTLEETLQKARDLLCPGGYLVLSEITGTHSMVGSLLSGGEPIFSPVEWHSLLRRSGFSGAQTVFFDNPDEIRHVHSCMISRAVSDDFLRLIQPLAIAPEPMNPLLIIGGRSMYSSRIIDEITALLPSRWQQPGQVRIVPSIDELALEEQDSTMDVLCLQDVDGSLFAKLPISESRLQKLQQLLMSARNLLWVTGAGASYSPRASMIRGVARVVPVEMPHLTMQVLGLELETGRDNAALDARRSVEALLRLQHMVELKDKSDTGNMLWTNEPEYEVLAGGSVVVPRIMPDTDLDERHNAKTRSIVKTVDASNMSVQATIPEGSSKMMLEVVEHSSSLSPFASDGGVQAHVRVQYTIHIPSHSQDGQGLYLFCGQLERGQRDQSVMGLSSSNASKLLLQRDALAVVDPSFCTPAALEAVANELLRYALISEAQSDVASHLKAPMTLLILDPEQHIAGLVQTELTQSGHLVYCASARIDAHVPKDWVQIHPNMSKRMVMQCLPSRDIDLFVDCSQYGRHTHGTESLQACLPLKCKVRRLDANLLQSTLNRNGISLATLLENARLEIKDAQATSEPHRNYNIIAASDLAGADPSTHVHQRYITDWRNPKSLPLTVKPLDEGPIKLLRSDRTYLLVGGSGGLGLSLCQWMIRQGARHLVITSRNPKVDPELQREANRSGATVRMMAMDATIRDQVIATVNQVREKMPPIAGVCNLSMVLHDKMFLDMTARQLNGTLEAKVIGTEILDEIFNSADADAGHPPLDFLILTSSTASTVGNVGQANYHAANLFMASIVERRRSRGLAASVIHIGWVADTGYVTRSDRYHLLEEHFRSMRFIPLSETDVQDAFAQAMRASKPQPDAGALYYAGSHDITMGLDPPTEPIQPNQQNKAIWVSNPRLLSLSPYTTLSESSQQPQGRGLSGSNVKDQVDGADTEEAAMAIVAQAFATKLETMLQLPVGSVQADLERPIVDLGIDSLVATEIRTWFLKDLGAEVGVVKILGGDTVLQICAQVAKKLFADRSSKETEDAKESKEIKQPKRLLDPVPAPIPPVLAATPTKSISTPTILAPIPVVATPLEQSCLSDSFTANAGGIGGQTQSSTPLSTMTPISGSSTPLSTNPSTSRSRTPLSTMPSRSVSISPVSGNGNRSTESRPGNDGTDIGNKSKGPSPSPTIIREAAMSSAQSRIWFASNHLDDSAAYNTAFHYRVKGHIGTARLRRALQQVANHHECLRTCFYSRLEDGHPMQGVMATSLFELTTKHADDEHTNAQDPDVNLQDTLTRFKSRVWDLEGGQTMAIALLGRSTTEHDLVIGYHHILMDGWSLALFLRDLDRAYRLQPLEKVDQVSYIDYSVQQLAEEATGALNNDLAFWRSEFDVLHDTLPLLPMARGLDRSSIAQKNPNSGSHYLDCELTSAQLEAQKALCQRLRISPFHLYLALFQVLLARLANIEDLCVGVVDANRRDERFWSTVGCFVNMLPLRSNIPMTATFADIATRASRKAMDVFAHGTVPFDRILSQTRAPRTSGTNPLFQAAINYRAAVGGMEMWNLPLGDECRMQLSTEEAKEADNPYDISLGFIETQKGCLVQMWCLADLYGHEACRTMLHSYLNMLEVVARDPDVRVEDIELHDTAGVNQALRVGKGPEMDFGWPATLSERVQAMCALHANETAVTSASGAKIPYKQLAFSINRVARQILDAGAISGDRIAVLCEPSVDGVIAMLAILHIRGVYVPLDVSLPASRHSDMLRSCKPTLILCHAQTEEQTRDLLESFEDVRIVQVESGADRLDCDGQSTSLVQPFEVGPGAPAVLLFTSGSTGTPKGILLTQANFVNHIALKTHEMGLKQECVLQQSSWGFDMSLIQIFSALANGGHLVIAGSDIRRDPVELVNLISRENVSMTIATPTEYLAWTNAAAEVLQTNKAWRFAFSGGEPIPRQLRTELRRLGLPELRLTNCYGPTEITAAATFQCVSLNDEADSSCLASGDAGNWAQYAVGKALPNYSICVVDAAGHVQPSGHIGEICIGGAGVALGYLDQAEQTKAKFVADITNAKSSRGVMYRTGDRGRLLSDGTLLCLGRLDGDTQIKLRGQRIELQEVESALLQASEGALASAIVSLRDGVLVAHATLTNPNPEASLGGETEGIQQILSNVKLPQAFVPAIICILTAMPTTPNGKLDRKAIEHLPLAMNPANSDAPSKKAVEKMTVREGEIRLLWERVLPPLGGTRYGPSSDFFLCGGNSMLLMKLQKAIKETTGVHVTTRQLYEDSTLRAMTGCVFDQRTGSNLAMQEEGPIDWEAETSVPEWLQEQVQKEIAEGQSYQHASDSTTGIEVLLTGAASFLGGNLLNSLLQSTTVNKVHCIAIGIDEKDKLPQDDPKVECYSGSLLSPTLGLTPQERRKLESSVHVIVHAGANGHCLNRFDSLRAPNLHSLHTLVSLALPRSVPFLFLSSSRAVLLSGDTAPRPGSLRTTPPGTDGRDGYTASKWAGEVFLEKLVAHLNATSRRHFKVAVHRPCTLVSEQAPNSDAMNGVLRYSLAMHCAPRLKRAEGYLDFGPLDTIIGEITAAALDLAKSAKCDDGEHTSSAEIVFRHHSGGIKSPMKEFRKHLERVYGGSFDELDMEKWIVRAGQEGLDPLIVAYIEALLESGMPMISPYMGEV</sequence>
<dbReference type="InterPro" id="IPR001242">
    <property type="entry name" value="Condensation_dom"/>
</dbReference>
<dbReference type="Gene3D" id="3.40.50.150">
    <property type="entry name" value="Vaccinia Virus protein VP39"/>
    <property type="match status" value="1"/>
</dbReference>
<dbReference type="InterPro" id="IPR020841">
    <property type="entry name" value="PKS_Beta-ketoAc_synthase_dom"/>
</dbReference>
<dbReference type="Gene3D" id="3.30.559.10">
    <property type="entry name" value="Chloramphenicol acetyltransferase-like domain"/>
    <property type="match status" value="1"/>
</dbReference>
<dbReference type="InterPro" id="IPR049551">
    <property type="entry name" value="PKS_DH_C"/>
</dbReference>
<dbReference type="CDD" id="cd00833">
    <property type="entry name" value="PKS"/>
    <property type="match status" value="1"/>
</dbReference>
<dbReference type="SMART" id="SM00826">
    <property type="entry name" value="PKS_DH"/>
    <property type="match status" value="1"/>
</dbReference>
<dbReference type="InterPro" id="IPR014030">
    <property type="entry name" value="Ketoacyl_synth_N"/>
</dbReference>
<evidence type="ECO:0000256" key="3">
    <source>
        <dbReference type="ARBA" id="ARBA00022553"/>
    </source>
</evidence>
<evidence type="ECO:0000256" key="12">
    <source>
        <dbReference type="SAM" id="MobiDB-lite"/>
    </source>
</evidence>
<dbReference type="InterPro" id="IPR049552">
    <property type="entry name" value="PKS_DH_N"/>
</dbReference>
<feature type="compositionally biased region" description="Polar residues" evidence="12">
    <location>
        <begin position="2646"/>
        <end position="2659"/>
    </location>
</feature>
<dbReference type="Pfam" id="PF14765">
    <property type="entry name" value="PS-DH"/>
    <property type="match status" value="1"/>
</dbReference>
<feature type="compositionally biased region" description="Basic and acidic residues" evidence="12">
    <location>
        <begin position="2571"/>
        <end position="2592"/>
    </location>
</feature>
<protein>
    <submittedName>
        <fullName evidence="16">Polyketide synthase</fullName>
    </submittedName>
</protein>
<dbReference type="SUPFAM" id="SSF53901">
    <property type="entry name" value="Thiolase-like"/>
    <property type="match status" value="1"/>
</dbReference>
<dbReference type="Gene3D" id="3.40.366.10">
    <property type="entry name" value="Malonyl-Coenzyme A Acyl Carrier Protein, domain 2"/>
    <property type="match status" value="1"/>
</dbReference>
<evidence type="ECO:0000256" key="11">
    <source>
        <dbReference type="PROSITE-ProRule" id="PRU01363"/>
    </source>
</evidence>
<dbReference type="Gene3D" id="3.40.50.12780">
    <property type="entry name" value="N-terminal domain of ligase-like"/>
    <property type="match status" value="1"/>
</dbReference>
<dbReference type="SMART" id="SM00823">
    <property type="entry name" value="PKS_PP"/>
    <property type="match status" value="2"/>
</dbReference>
<dbReference type="Gene3D" id="3.30.70.3290">
    <property type="match status" value="1"/>
</dbReference>
<dbReference type="InterPro" id="IPR020807">
    <property type="entry name" value="PKS_DH"/>
</dbReference>
<keyword evidence="6" id="KW-0949">S-adenosyl-L-methionine</keyword>
<dbReference type="Pfam" id="PF00668">
    <property type="entry name" value="Condensation"/>
    <property type="match status" value="1"/>
</dbReference>
<name>A0A364MYN9_STELY</name>
<dbReference type="PROSITE" id="PS00455">
    <property type="entry name" value="AMP_BINDING"/>
    <property type="match status" value="1"/>
</dbReference>
<reference evidence="17" key="1">
    <citation type="submission" date="2018-05" db="EMBL/GenBank/DDBJ databases">
        <title>Draft genome sequence of Stemphylium lycopersici strain CIDEFI 213.</title>
        <authorList>
            <person name="Medina R."/>
            <person name="Franco M.E.E."/>
            <person name="Lucentini C.G."/>
            <person name="Saparrat M.C.N."/>
            <person name="Balatti P.A."/>
        </authorList>
    </citation>
    <scope>NUCLEOTIDE SEQUENCE [LARGE SCALE GENOMIC DNA]</scope>
    <source>
        <strain evidence="17">CIDEFI 213</strain>
    </source>
</reference>
<feature type="region of interest" description="Disordered" evidence="12">
    <location>
        <begin position="2571"/>
        <end position="2598"/>
    </location>
</feature>
<dbReference type="GO" id="GO:0044550">
    <property type="term" value="P:secondary metabolite biosynthetic process"/>
    <property type="evidence" value="ECO:0007669"/>
    <property type="project" value="UniProtKB-ARBA"/>
</dbReference>
<dbReference type="InterPro" id="IPR045851">
    <property type="entry name" value="AMP-bd_C_sf"/>
</dbReference>
<dbReference type="InterPro" id="IPR016035">
    <property type="entry name" value="Acyl_Trfase/lysoPLipase"/>
</dbReference>
<dbReference type="Pfam" id="PF08659">
    <property type="entry name" value="KR"/>
    <property type="match status" value="1"/>
</dbReference>
<feature type="domain" description="Ketosynthase family 3 (KS3)" evidence="14">
    <location>
        <begin position="8"/>
        <end position="447"/>
    </location>
</feature>
<evidence type="ECO:0000256" key="4">
    <source>
        <dbReference type="ARBA" id="ARBA00022598"/>
    </source>
</evidence>
<dbReference type="Pfam" id="PF16197">
    <property type="entry name" value="KAsynt_C_assoc"/>
    <property type="match status" value="1"/>
</dbReference>
<dbReference type="PANTHER" id="PTHR43775:SF20">
    <property type="entry name" value="HYBRID PKS-NRPS SYNTHETASE APDA"/>
    <property type="match status" value="1"/>
</dbReference>
<dbReference type="GO" id="GO:0031177">
    <property type="term" value="F:phosphopantetheine binding"/>
    <property type="evidence" value="ECO:0007669"/>
    <property type="project" value="InterPro"/>
</dbReference>
<feature type="region of interest" description="N-terminal hotdog fold" evidence="11">
    <location>
        <begin position="965"/>
        <end position="1108"/>
    </location>
</feature>
<feature type="domain" description="PKS/mFAS DH" evidence="15">
    <location>
        <begin position="965"/>
        <end position="1282"/>
    </location>
</feature>
<dbReference type="InterPro" id="IPR013120">
    <property type="entry name" value="FAR_NAD-bd"/>
</dbReference>
<dbReference type="Pfam" id="PF00109">
    <property type="entry name" value="ketoacyl-synt"/>
    <property type="match status" value="1"/>
</dbReference>
<feature type="region of interest" description="Disordered" evidence="12">
    <location>
        <begin position="4001"/>
        <end position="4020"/>
    </location>
</feature>
<keyword evidence="5" id="KW-0808">Transferase</keyword>
<dbReference type="GO" id="GO:0016874">
    <property type="term" value="F:ligase activity"/>
    <property type="evidence" value="ECO:0007669"/>
    <property type="project" value="UniProtKB-KW"/>
</dbReference>
<dbReference type="SUPFAM" id="SSF47336">
    <property type="entry name" value="ACP-like"/>
    <property type="match status" value="2"/>
</dbReference>